<dbReference type="GO" id="GO:0052621">
    <property type="term" value="F:diguanylate cyclase activity"/>
    <property type="evidence" value="ECO:0007669"/>
    <property type="project" value="UniProtKB-EC"/>
</dbReference>
<feature type="domain" description="GGDEF" evidence="2">
    <location>
        <begin position="272"/>
        <end position="408"/>
    </location>
</feature>
<dbReference type="InterPro" id="IPR037522">
    <property type="entry name" value="HD_GYP_dom"/>
</dbReference>
<accession>A0ABW5SPL0</accession>
<name>A0ABW5SPL0_9BACL</name>
<organism evidence="4 5">
    <name type="scientific">Paenibacillus shunpengii</name>
    <dbReference type="NCBI Taxonomy" id="2054424"/>
    <lineage>
        <taxon>Bacteria</taxon>
        <taxon>Bacillati</taxon>
        <taxon>Bacillota</taxon>
        <taxon>Bacilli</taxon>
        <taxon>Bacillales</taxon>
        <taxon>Paenibacillaceae</taxon>
        <taxon>Paenibacillus</taxon>
    </lineage>
</organism>
<dbReference type="Pfam" id="PF20972">
    <property type="entry name" value="MASE9"/>
    <property type="match status" value="1"/>
</dbReference>
<dbReference type="CDD" id="cd01949">
    <property type="entry name" value="GGDEF"/>
    <property type="match status" value="1"/>
</dbReference>
<keyword evidence="4" id="KW-0548">Nucleotidyltransferase</keyword>
<keyword evidence="1" id="KW-0472">Membrane</keyword>
<keyword evidence="4" id="KW-0808">Transferase</keyword>
<keyword evidence="1" id="KW-0812">Transmembrane</keyword>
<feature type="transmembrane region" description="Helical" evidence="1">
    <location>
        <begin position="16"/>
        <end position="34"/>
    </location>
</feature>
<dbReference type="SUPFAM" id="SSF55073">
    <property type="entry name" value="Nucleotide cyclase"/>
    <property type="match status" value="1"/>
</dbReference>
<dbReference type="Gene3D" id="1.10.3210.10">
    <property type="entry name" value="Hypothetical protein af1432"/>
    <property type="match status" value="1"/>
</dbReference>
<feature type="domain" description="HD-GYP" evidence="3">
    <location>
        <begin position="417"/>
        <end position="612"/>
    </location>
</feature>
<dbReference type="PANTHER" id="PTHR43155">
    <property type="entry name" value="CYCLIC DI-GMP PHOSPHODIESTERASE PA4108-RELATED"/>
    <property type="match status" value="1"/>
</dbReference>
<dbReference type="EC" id="2.7.7.65" evidence="4"/>
<protein>
    <submittedName>
        <fullName evidence="4">Diguanylate cyclase</fullName>
        <ecNumber evidence="4">2.7.7.65</ecNumber>
    </submittedName>
</protein>
<dbReference type="Pfam" id="PF13487">
    <property type="entry name" value="HD_5"/>
    <property type="match status" value="1"/>
</dbReference>
<dbReference type="InterPro" id="IPR043128">
    <property type="entry name" value="Rev_trsase/Diguanyl_cyclase"/>
</dbReference>
<reference evidence="5" key="1">
    <citation type="journal article" date="2019" name="Int. J. Syst. Evol. Microbiol.">
        <title>The Global Catalogue of Microorganisms (GCM) 10K type strain sequencing project: providing services to taxonomists for standard genome sequencing and annotation.</title>
        <authorList>
            <consortium name="The Broad Institute Genomics Platform"/>
            <consortium name="The Broad Institute Genome Sequencing Center for Infectious Disease"/>
            <person name="Wu L."/>
            <person name="Ma J."/>
        </authorList>
    </citation>
    <scope>NUCLEOTIDE SEQUENCE [LARGE SCALE GENOMIC DNA]</scope>
    <source>
        <strain evidence="5">KCTC 33849</strain>
    </source>
</reference>
<dbReference type="EMBL" id="JBHUMJ010000003">
    <property type="protein sequence ID" value="MFD2701725.1"/>
    <property type="molecule type" value="Genomic_DNA"/>
</dbReference>
<evidence type="ECO:0000313" key="5">
    <source>
        <dbReference type="Proteomes" id="UP001597540"/>
    </source>
</evidence>
<dbReference type="Gene3D" id="3.30.70.270">
    <property type="match status" value="1"/>
</dbReference>
<evidence type="ECO:0000313" key="4">
    <source>
        <dbReference type="EMBL" id="MFD2701725.1"/>
    </source>
</evidence>
<dbReference type="SMART" id="SM00471">
    <property type="entry name" value="HDc"/>
    <property type="match status" value="1"/>
</dbReference>
<evidence type="ECO:0000256" key="1">
    <source>
        <dbReference type="SAM" id="Phobius"/>
    </source>
</evidence>
<proteinExistence type="predicted"/>
<dbReference type="SMART" id="SM00267">
    <property type="entry name" value="GGDEF"/>
    <property type="match status" value="1"/>
</dbReference>
<evidence type="ECO:0000259" key="3">
    <source>
        <dbReference type="PROSITE" id="PS51832"/>
    </source>
</evidence>
<dbReference type="PROSITE" id="PS51832">
    <property type="entry name" value="HD_GYP"/>
    <property type="match status" value="1"/>
</dbReference>
<dbReference type="PROSITE" id="PS50887">
    <property type="entry name" value="GGDEF"/>
    <property type="match status" value="1"/>
</dbReference>
<dbReference type="InterPro" id="IPR029787">
    <property type="entry name" value="Nucleotide_cyclase"/>
</dbReference>
<feature type="transmembrane region" description="Helical" evidence="1">
    <location>
        <begin position="78"/>
        <end position="105"/>
    </location>
</feature>
<dbReference type="NCBIfam" id="TIGR00254">
    <property type="entry name" value="GGDEF"/>
    <property type="match status" value="1"/>
</dbReference>
<dbReference type="SUPFAM" id="SSF109604">
    <property type="entry name" value="HD-domain/PDEase-like"/>
    <property type="match status" value="1"/>
</dbReference>
<dbReference type="InterPro" id="IPR048430">
    <property type="entry name" value="MASE9"/>
</dbReference>
<dbReference type="Pfam" id="PF00990">
    <property type="entry name" value="GGDEF"/>
    <property type="match status" value="1"/>
</dbReference>
<gene>
    <name evidence="4" type="ORF">ACFSVM_14775</name>
</gene>
<keyword evidence="5" id="KW-1185">Reference proteome</keyword>
<keyword evidence="1" id="KW-1133">Transmembrane helix</keyword>
<evidence type="ECO:0000259" key="2">
    <source>
        <dbReference type="PROSITE" id="PS50887"/>
    </source>
</evidence>
<comment type="caution">
    <text evidence="4">The sequence shown here is derived from an EMBL/GenBank/DDBJ whole genome shotgun (WGS) entry which is preliminary data.</text>
</comment>
<feature type="transmembrane region" description="Helical" evidence="1">
    <location>
        <begin position="149"/>
        <end position="170"/>
    </location>
</feature>
<feature type="transmembrane region" description="Helical" evidence="1">
    <location>
        <begin position="46"/>
        <end position="66"/>
    </location>
</feature>
<dbReference type="InterPro" id="IPR000160">
    <property type="entry name" value="GGDEF_dom"/>
</dbReference>
<dbReference type="RefSeq" id="WP_076314878.1">
    <property type="nucleotide sequence ID" value="NZ_JBHUMJ010000003.1"/>
</dbReference>
<dbReference type="Proteomes" id="UP001597540">
    <property type="component" value="Unassembled WGS sequence"/>
</dbReference>
<dbReference type="CDD" id="cd00077">
    <property type="entry name" value="HDc"/>
    <property type="match status" value="1"/>
</dbReference>
<feature type="transmembrane region" description="Helical" evidence="1">
    <location>
        <begin position="190"/>
        <end position="208"/>
    </location>
</feature>
<dbReference type="InterPro" id="IPR003607">
    <property type="entry name" value="HD/PDEase_dom"/>
</dbReference>
<sequence>MTTFLSKIKKVDISQWYIAALCLAGMITFSQYNGGAFFSYSPEEWVTLYIMLGATLILNSLTFRLPPEGNVMSFDSSIYLACIFIYGGEMALSVLLFSFLCYLIYKRNVPWWKQLTNFTLYSLMISLSDTVYESLGGTRGSVDDQNLPVYMISLAVYFSVNTFGMFMYYYLLYRKDLYNTLKGFVKETMLVYLCMLILSLVLTVLIVHNGVLGLILFLGLAILLSHAFRQLFNMYHQILNRSNLDQRTGLYNHSYFESSLETSIEEARKNDTPLTLAMIDIDDFKKYNDSFGHLKGDTLISFLGSLLKEETKGTPIIASRYGGEEFTLLMPGYAIEEARSFVDRIRKKLNDTPFDGVEVFPHKCLSFSAGIAEYEIELYDKSQLVDYADKALYYAKKQGKNTVHTYGCNIEMEADIDLDQEIHYIEQQLNLFIYKDIDTFKHSKRVYKYALDMSGHLALEKEERRNFILGALIHDIGKLEIPWGVLNKKGKLTSEEWETVKQHVTWGKKIAMTDHRFKDLIPYIELHHERYDGKGYPHGLKGKEIPKLCRMLTVIDSFDAMTSERPYQKTKTFEEAIVELRDCSGTQFDPKLVELFISYIQMQMPRSEYMEMGNTTVLSN</sequence>
<dbReference type="PANTHER" id="PTHR43155:SF2">
    <property type="entry name" value="CYCLIC DI-GMP PHOSPHODIESTERASE PA4108"/>
    <property type="match status" value="1"/>
</dbReference>